<dbReference type="GO" id="GO:0005737">
    <property type="term" value="C:cytoplasm"/>
    <property type="evidence" value="ECO:0007669"/>
    <property type="project" value="TreeGrafter"/>
</dbReference>
<dbReference type="PROSITE" id="PS51388">
    <property type="entry name" value="GED"/>
    <property type="match status" value="1"/>
</dbReference>
<dbReference type="GO" id="GO:0003924">
    <property type="term" value="F:GTPase activity"/>
    <property type="evidence" value="ECO:0007669"/>
    <property type="project" value="InterPro"/>
</dbReference>
<dbReference type="EMBL" id="CP001670">
    <property type="protein sequence ID" value="AFZ81151.1"/>
    <property type="molecule type" value="Genomic_DNA"/>
</dbReference>
<name>L0B1M3_THEEQ</name>
<keyword evidence="1" id="KW-0547">Nucleotide-binding</keyword>
<dbReference type="GO" id="GO:0008017">
    <property type="term" value="F:microtubule binding"/>
    <property type="evidence" value="ECO:0007669"/>
    <property type="project" value="TreeGrafter"/>
</dbReference>
<dbReference type="Pfam" id="PF01031">
    <property type="entry name" value="Dynamin_M"/>
    <property type="match status" value="1"/>
</dbReference>
<proteinExistence type="predicted"/>
<evidence type="ECO:0000259" key="4">
    <source>
        <dbReference type="PROSITE" id="PS51718"/>
    </source>
</evidence>
<dbReference type="STRING" id="1537102.L0B1M3"/>
<dbReference type="InterPro" id="IPR027417">
    <property type="entry name" value="P-loop_NTPase"/>
</dbReference>
<organism evidence="5 6">
    <name type="scientific">Theileria equi strain WA</name>
    <dbReference type="NCBI Taxonomy" id="1537102"/>
    <lineage>
        <taxon>Eukaryota</taxon>
        <taxon>Sar</taxon>
        <taxon>Alveolata</taxon>
        <taxon>Apicomplexa</taxon>
        <taxon>Aconoidasida</taxon>
        <taxon>Piroplasmida</taxon>
        <taxon>Theileriidae</taxon>
        <taxon>Theileria</taxon>
    </lineage>
</organism>
<protein>
    <submittedName>
        <fullName evidence="5">Dynamin, putative</fullName>
    </submittedName>
</protein>
<dbReference type="eggNOG" id="KOG0446">
    <property type="taxonomic scope" value="Eukaryota"/>
</dbReference>
<keyword evidence="2" id="KW-0342">GTP-binding</keyword>
<sequence>MSLDMNSNLRQLISLVDNLRDIGLHKYINLPRICVAGTQSSGKSSVLESIVGIDFLPRGDGIVTRRPIEFRLNRLTDIAEDGTKPKPYIVFEGNDEKFYDFERARSYIQDLTNQRAGTNKGIVDDPIVLSVYSPDCPDLSLIDLPGVTRVPLKNSDQTDDIEMLTKEMIMRYASDPRTIILAVVAANVDMSTSDALQLARRADPQGIRTLGVITKIDLMDRGASAYSMLQNDEVPLRLGYTGVKNRSQQDIAEGVTIEEALKREHAFFSEHKIYRNLNPSLWGVGSLVNKLTNVLLRHISTVLPELKAEILNRIKITEDKLSHLGTGAPIDSKERLELLWMMITEYCDMFNGTIRGKYVAGLHDLLDKDIVSSVQIRTVYNELLENLINQNVFDKLSDVEIDQAIRIHEGDSLPGFPSPDSFEYLMLPQLQTLKAPIFECLDKVYQTLELLSVRVAEHIFGRFPALCDVVLTLSQKIFMEEKENTKICLSRYVESETSYIFTNDAKYMTETTEDKVEPQKSGYYIADKASQITNSTASVISGTIDAFKGRKTRYNAQFIQEIRKRLNSYFAIVLRNVRDTVPKVIGHFLVRKVQRTMQHKIYTDINQQGDLSSLFGEPPHITQNRETLREQLSVLTRALNIIQRDFSNVHKSAEIFDKSFDNDLKNLSINSQSQESYHSPSIQPVNNISYGGKNMSSQPSIVQGSAVYGNPGMQSPKIMPGSFNANPNIIRHKNHDISKRLVSTNPLFD</sequence>
<dbReference type="SMART" id="SM00302">
    <property type="entry name" value="GED"/>
    <property type="match status" value="1"/>
</dbReference>
<dbReference type="PRINTS" id="PR00195">
    <property type="entry name" value="DYNAMIN"/>
</dbReference>
<evidence type="ECO:0000313" key="5">
    <source>
        <dbReference type="EMBL" id="AFZ81151.1"/>
    </source>
</evidence>
<dbReference type="RefSeq" id="XP_004830817.1">
    <property type="nucleotide sequence ID" value="XM_004830760.1"/>
</dbReference>
<dbReference type="SUPFAM" id="SSF52540">
    <property type="entry name" value="P-loop containing nucleoside triphosphate hydrolases"/>
    <property type="match status" value="1"/>
</dbReference>
<feature type="domain" description="Dynamin-type G" evidence="4">
    <location>
        <begin position="27"/>
        <end position="304"/>
    </location>
</feature>
<dbReference type="AlphaFoldDB" id="L0B1M3"/>
<dbReference type="Pfam" id="PF00350">
    <property type="entry name" value="Dynamin_N"/>
    <property type="match status" value="1"/>
</dbReference>
<dbReference type="PROSITE" id="PS51718">
    <property type="entry name" value="G_DYNAMIN_2"/>
    <property type="match status" value="1"/>
</dbReference>
<evidence type="ECO:0000256" key="2">
    <source>
        <dbReference type="ARBA" id="ARBA00023134"/>
    </source>
</evidence>
<dbReference type="InterPro" id="IPR020850">
    <property type="entry name" value="GED_dom"/>
</dbReference>
<dbReference type="PANTHER" id="PTHR11566">
    <property type="entry name" value="DYNAMIN"/>
    <property type="match status" value="1"/>
</dbReference>
<dbReference type="Proteomes" id="UP000031512">
    <property type="component" value="Chromosome 3"/>
</dbReference>
<dbReference type="Gene3D" id="1.20.120.1240">
    <property type="entry name" value="Dynamin, middle domain"/>
    <property type="match status" value="1"/>
</dbReference>
<evidence type="ECO:0000256" key="1">
    <source>
        <dbReference type="ARBA" id="ARBA00022741"/>
    </source>
</evidence>
<accession>L0B1M3</accession>
<reference evidence="5 6" key="1">
    <citation type="journal article" date="2012" name="BMC Genomics">
        <title>Comparative genomic analysis and phylogenetic position of Theileria equi.</title>
        <authorList>
            <person name="Kappmeyer L.S."/>
            <person name="Thiagarajan M."/>
            <person name="Herndon D.R."/>
            <person name="Ramsay J.D."/>
            <person name="Caler E."/>
            <person name="Djikeng A."/>
            <person name="Gillespie J.J."/>
            <person name="Lau A.O."/>
            <person name="Roalson E.H."/>
            <person name="Silva J.C."/>
            <person name="Silva M.G."/>
            <person name="Suarez C.E."/>
            <person name="Ueti M.W."/>
            <person name="Nene V.M."/>
            <person name="Mealey R.H."/>
            <person name="Knowles D.P."/>
            <person name="Brayton K.A."/>
        </authorList>
    </citation>
    <scope>NUCLEOTIDE SEQUENCE [LARGE SCALE GENOMIC DNA]</scope>
    <source>
        <strain evidence="5 6">WA</strain>
    </source>
</reference>
<feature type="domain" description="GED" evidence="3">
    <location>
        <begin position="559"/>
        <end position="650"/>
    </location>
</feature>
<dbReference type="InterPro" id="IPR003130">
    <property type="entry name" value="GED"/>
</dbReference>
<dbReference type="PANTHER" id="PTHR11566:SF233">
    <property type="entry name" value="CHROMOSOME UNDETERMINED SCAFFOLD_59, WHOLE GENOME SHOTGUN SEQUENCE"/>
    <property type="match status" value="1"/>
</dbReference>
<dbReference type="InterPro" id="IPR045063">
    <property type="entry name" value="Dynamin_N"/>
</dbReference>
<dbReference type="InterPro" id="IPR000375">
    <property type="entry name" value="Dynamin_stalk"/>
</dbReference>
<evidence type="ECO:0000259" key="3">
    <source>
        <dbReference type="PROSITE" id="PS51388"/>
    </source>
</evidence>
<dbReference type="SMART" id="SM00053">
    <property type="entry name" value="DYNc"/>
    <property type="match status" value="1"/>
</dbReference>
<dbReference type="Pfam" id="PF02212">
    <property type="entry name" value="GED"/>
    <property type="match status" value="1"/>
</dbReference>
<dbReference type="InterPro" id="IPR030381">
    <property type="entry name" value="G_DYNAMIN_dom"/>
</dbReference>
<dbReference type="Gene3D" id="3.40.50.300">
    <property type="entry name" value="P-loop containing nucleotide triphosphate hydrolases"/>
    <property type="match status" value="1"/>
</dbReference>
<dbReference type="VEuPathDB" id="PiroplasmaDB:BEWA_005590"/>
<gene>
    <name evidence="5" type="ORF">BEWA_005590</name>
</gene>
<dbReference type="GO" id="GO:0005874">
    <property type="term" value="C:microtubule"/>
    <property type="evidence" value="ECO:0007669"/>
    <property type="project" value="TreeGrafter"/>
</dbReference>
<dbReference type="GeneID" id="15805255"/>
<evidence type="ECO:0000313" key="6">
    <source>
        <dbReference type="Proteomes" id="UP000031512"/>
    </source>
</evidence>
<keyword evidence="6" id="KW-1185">Reference proteome</keyword>
<dbReference type="InterPro" id="IPR022812">
    <property type="entry name" value="Dynamin"/>
</dbReference>
<dbReference type="GO" id="GO:0005525">
    <property type="term" value="F:GTP binding"/>
    <property type="evidence" value="ECO:0007669"/>
    <property type="project" value="InterPro"/>
</dbReference>
<dbReference type="KEGG" id="beq:BEWA_005590"/>
<dbReference type="FunFam" id="3.40.50.300:FF:001311">
    <property type="entry name" value="Dynamin-like protein-related"/>
    <property type="match status" value="1"/>
</dbReference>
<dbReference type="GO" id="GO:0016020">
    <property type="term" value="C:membrane"/>
    <property type="evidence" value="ECO:0007669"/>
    <property type="project" value="TreeGrafter"/>
</dbReference>
<dbReference type="InterPro" id="IPR001401">
    <property type="entry name" value="Dynamin_GTPase"/>
</dbReference>
<dbReference type="CDD" id="cd08771">
    <property type="entry name" value="DLP_1"/>
    <property type="match status" value="1"/>
</dbReference>
<dbReference type="OrthoDB" id="5061070at2759"/>